<dbReference type="PANTHER" id="PTHR30349">
    <property type="entry name" value="PHAGE INTEGRASE-RELATED"/>
    <property type="match status" value="1"/>
</dbReference>
<dbReference type="Pfam" id="PF00589">
    <property type="entry name" value="Phage_integrase"/>
    <property type="match status" value="1"/>
</dbReference>
<dbReference type="EMBL" id="CP079105">
    <property type="protein sequence ID" value="QXQ16002.1"/>
    <property type="molecule type" value="Genomic_DNA"/>
</dbReference>
<evidence type="ECO:0000313" key="2">
    <source>
        <dbReference type="EMBL" id="QXQ16002.1"/>
    </source>
</evidence>
<dbReference type="Proteomes" id="UP000887023">
    <property type="component" value="Chromosome"/>
</dbReference>
<keyword evidence="3" id="KW-1185">Reference proteome</keyword>
<name>A0ABX8SFR1_9ACTN</name>
<protein>
    <submittedName>
        <fullName evidence="2">Tyrosine-type recombinase/integrase</fullName>
    </submittedName>
</protein>
<reference evidence="2" key="1">
    <citation type="submission" date="2021-07" db="EMBL/GenBank/DDBJ databases">
        <title>Candidatus Kaistella beijingensis sp. nov. isolated from a municipal wastewater treatment plant is involved in sludge foaming.</title>
        <authorList>
            <person name="Song Y."/>
            <person name="Liu S.-J."/>
        </authorList>
    </citation>
    <scope>NUCLEOTIDE SEQUENCE</scope>
    <source>
        <strain evidence="2">DSM 43998</strain>
    </source>
</reference>
<sequence length="157" mass="17563">MPARFGGAGADRATERKIANPAQVAELVDNITDRYRAAVLLAAWCGLRRGEICALRTADVDLAANVVRVRKNRVELLESSAKFNKDPKTFAGNRDVTIPLHPHPHLIEHMTKWAGRERFFVSRDGSPLRGNTVYQAFVRARRKAGLDIAFHDLRYTG</sequence>
<evidence type="ECO:0000259" key="1">
    <source>
        <dbReference type="PROSITE" id="PS51898"/>
    </source>
</evidence>
<dbReference type="PANTHER" id="PTHR30349:SF64">
    <property type="entry name" value="PROPHAGE INTEGRASE INTD-RELATED"/>
    <property type="match status" value="1"/>
</dbReference>
<proteinExistence type="predicted"/>
<dbReference type="InterPro" id="IPR050090">
    <property type="entry name" value="Tyrosine_recombinase_XerCD"/>
</dbReference>
<dbReference type="RefSeq" id="WP_217996012.1">
    <property type="nucleotide sequence ID" value="NZ_CP079105.1"/>
</dbReference>
<gene>
    <name evidence="2" type="ORF">KV203_16485</name>
</gene>
<dbReference type="InterPro" id="IPR002104">
    <property type="entry name" value="Integrase_catalytic"/>
</dbReference>
<organism evidence="2 3">
    <name type="scientific">Skermania pinensis</name>
    <dbReference type="NCBI Taxonomy" id="39122"/>
    <lineage>
        <taxon>Bacteria</taxon>
        <taxon>Bacillati</taxon>
        <taxon>Actinomycetota</taxon>
        <taxon>Actinomycetes</taxon>
        <taxon>Mycobacteriales</taxon>
        <taxon>Gordoniaceae</taxon>
        <taxon>Skermania</taxon>
    </lineage>
</organism>
<dbReference type="PROSITE" id="PS51898">
    <property type="entry name" value="TYR_RECOMBINASE"/>
    <property type="match status" value="1"/>
</dbReference>
<evidence type="ECO:0000313" key="3">
    <source>
        <dbReference type="Proteomes" id="UP000887023"/>
    </source>
</evidence>
<feature type="domain" description="Tyr recombinase" evidence="1">
    <location>
        <begin position="14"/>
        <end position="157"/>
    </location>
</feature>
<accession>A0ABX8SFR1</accession>